<evidence type="ECO:0000313" key="1">
    <source>
        <dbReference type="EMBL" id="KNE95748.1"/>
    </source>
</evidence>
<dbReference type="STRING" id="1165861.A0A0L0V8Z2"/>
<dbReference type="AlphaFoldDB" id="A0A0L0V8Z2"/>
<evidence type="ECO:0000313" key="2">
    <source>
        <dbReference type="Proteomes" id="UP000054564"/>
    </source>
</evidence>
<reference evidence="2" key="1">
    <citation type="submission" date="2014-03" db="EMBL/GenBank/DDBJ databases">
        <title>The Genome Sequence of Puccinia striiformis f. sp. tritici PST-78.</title>
        <authorList>
            <consortium name="The Broad Institute Genome Sequencing Platform"/>
            <person name="Cuomo C."/>
            <person name="Hulbert S."/>
            <person name="Chen X."/>
            <person name="Walker B."/>
            <person name="Young S.K."/>
            <person name="Zeng Q."/>
            <person name="Gargeya S."/>
            <person name="Fitzgerald M."/>
            <person name="Haas B."/>
            <person name="Abouelleil A."/>
            <person name="Alvarado L."/>
            <person name="Arachchi H.M."/>
            <person name="Berlin A.M."/>
            <person name="Chapman S.B."/>
            <person name="Goldberg J."/>
            <person name="Griggs A."/>
            <person name="Gujja S."/>
            <person name="Hansen M."/>
            <person name="Howarth C."/>
            <person name="Imamovic A."/>
            <person name="Larimer J."/>
            <person name="McCowan C."/>
            <person name="Montmayeur A."/>
            <person name="Murphy C."/>
            <person name="Neiman D."/>
            <person name="Pearson M."/>
            <person name="Priest M."/>
            <person name="Roberts A."/>
            <person name="Saif S."/>
            <person name="Shea T."/>
            <person name="Sisk P."/>
            <person name="Sykes S."/>
            <person name="Wortman J."/>
            <person name="Nusbaum C."/>
            <person name="Birren B."/>
        </authorList>
    </citation>
    <scope>NUCLEOTIDE SEQUENCE [LARGE SCALE GENOMIC DNA]</scope>
    <source>
        <strain evidence="2">race PST-78</strain>
    </source>
</reference>
<dbReference type="Proteomes" id="UP000054564">
    <property type="component" value="Unassembled WGS sequence"/>
</dbReference>
<accession>A0A0L0V8Z2</accession>
<sequence>MTEIVEESDQLGVKTNKEKFSPFLEEQKYVGFIWNGFNKTIELYLKLGAMFKYNKVEVLVGRLNHVTYMLPQLQCYLCSPYKWLSEWMDKRASQTVPEDVEEDLNTWLTTLKNFSSTRLIASSAPTNIVWVGNVSTGFGIGIIIGR</sequence>
<name>A0A0L0V8Z2_9BASI</name>
<dbReference type="PANTHER" id="PTHR33050">
    <property type="entry name" value="REVERSE TRANSCRIPTASE DOMAIN-CONTAINING PROTEIN"/>
    <property type="match status" value="1"/>
</dbReference>
<keyword evidence="2" id="KW-1185">Reference proteome</keyword>
<protein>
    <submittedName>
        <fullName evidence="1">Uncharacterized protein</fullName>
    </submittedName>
</protein>
<dbReference type="EMBL" id="AJIL01000092">
    <property type="protein sequence ID" value="KNE95748.1"/>
    <property type="molecule type" value="Genomic_DNA"/>
</dbReference>
<proteinExistence type="predicted"/>
<dbReference type="InterPro" id="IPR052055">
    <property type="entry name" value="Hepadnavirus_pol/RT"/>
</dbReference>
<dbReference type="PANTHER" id="PTHR33050:SF7">
    <property type="entry name" value="RIBONUCLEASE H"/>
    <property type="match status" value="1"/>
</dbReference>
<gene>
    <name evidence="1" type="ORF">PSTG_10964</name>
</gene>
<comment type="caution">
    <text evidence="1">The sequence shown here is derived from an EMBL/GenBank/DDBJ whole genome shotgun (WGS) entry which is preliminary data.</text>
</comment>
<organism evidence="1 2">
    <name type="scientific">Puccinia striiformis f. sp. tritici PST-78</name>
    <dbReference type="NCBI Taxonomy" id="1165861"/>
    <lineage>
        <taxon>Eukaryota</taxon>
        <taxon>Fungi</taxon>
        <taxon>Dikarya</taxon>
        <taxon>Basidiomycota</taxon>
        <taxon>Pucciniomycotina</taxon>
        <taxon>Pucciniomycetes</taxon>
        <taxon>Pucciniales</taxon>
        <taxon>Pucciniaceae</taxon>
        <taxon>Puccinia</taxon>
    </lineage>
</organism>